<keyword evidence="4" id="KW-1185">Reference proteome</keyword>
<dbReference type="AlphaFoldDB" id="A0A8H4KEE9"/>
<dbReference type="Pfam" id="PF23232">
    <property type="entry name" value="AAA_lid_13"/>
    <property type="match status" value="1"/>
</dbReference>
<feature type="compositionally biased region" description="Acidic residues" evidence="1">
    <location>
        <begin position="632"/>
        <end position="641"/>
    </location>
</feature>
<dbReference type="InterPro" id="IPR056599">
    <property type="entry name" value="AAA_lid_fung"/>
</dbReference>
<dbReference type="SMART" id="SM00382">
    <property type="entry name" value="AAA"/>
    <property type="match status" value="1"/>
</dbReference>
<dbReference type="Pfam" id="PF00004">
    <property type="entry name" value="AAA"/>
    <property type="match status" value="1"/>
</dbReference>
<reference evidence="3" key="1">
    <citation type="submission" date="2020-01" db="EMBL/GenBank/DDBJ databases">
        <title>Identification and distribution of gene clusters putatively required for synthesis of sphingolipid metabolism inhibitors in phylogenetically diverse species of the filamentous fungus Fusarium.</title>
        <authorList>
            <person name="Kim H.-S."/>
            <person name="Busman M."/>
            <person name="Brown D.W."/>
            <person name="Divon H."/>
            <person name="Uhlig S."/>
            <person name="Proctor R.H."/>
        </authorList>
    </citation>
    <scope>NUCLEOTIDE SEQUENCE</scope>
    <source>
        <strain evidence="3">NRRL 53441</strain>
    </source>
</reference>
<name>A0A8H4KEE9_9HYPO</name>
<dbReference type="Gene3D" id="3.40.50.300">
    <property type="entry name" value="P-loop containing nucleotide triphosphate hydrolases"/>
    <property type="match status" value="1"/>
</dbReference>
<dbReference type="EMBL" id="JAADJG010000346">
    <property type="protein sequence ID" value="KAF4448331.1"/>
    <property type="molecule type" value="Genomic_DNA"/>
</dbReference>
<dbReference type="InterPro" id="IPR003593">
    <property type="entry name" value="AAA+_ATPase"/>
</dbReference>
<comment type="caution">
    <text evidence="3">The sequence shown here is derived from an EMBL/GenBank/DDBJ whole genome shotgun (WGS) entry which is preliminary data.</text>
</comment>
<dbReference type="PANTHER" id="PTHR46411">
    <property type="entry name" value="FAMILY ATPASE, PUTATIVE-RELATED"/>
    <property type="match status" value="1"/>
</dbReference>
<dbReference type="CDD" id="cd19481">
    <property type="entry name" value="RecA-like_protease"/>
    <property type="match status" value="1"/>
</dbReference>
<dbReference type="GO" id="GO:0005524">
    <property type="term" value="F:ATP binding"/>
    <property type="evidence" value="ECO:0007669"/>
    <property type="project" value="InterPro"/>
</dbReference>
<dbReference type="InterPro" id="IPR027417">
    <property type="entry name" value="P-loop_NTPase"/>
</dbReference>
<keyword evidence="3" id="KW-0378">Hydrolase</keyword>
<dbReference type="PANTHER" id="PTHR46411:SF3">
    <property type="entry name" value="AAA+ ATPASE DOMAIN-CONTAINING PROTEIN"/>
    <property type="match status" value="1"/>
</dbReference>
<evidence type="ECO:0000313" key="4">
    <source>
        <dbReference type="Proteomes" id="UP000605986"/>
    </source>
</evidence>
<proteinExistence type="predicted"/>
<evidence type="ECO:0000313" key="3">
    <source>
        <dbReference type="EMBL" id="KAF4448331.1"/>
    </source>
</evidence>
<dbReference type="SUPFAM" id="SSF52540">
    <property type="entry name" value="P-loop containing nucleoside triphosphate hydrolases"/>
    <property type="match status" value="1"/>
</dbReference>
<feature type="domain" description="AAA+ ATPase" evidence="2">
    <location>
        <begin position="394"/>
        <end position="519"/>
    </location>
</feature>
<dbReference type="GO" id="GO:0016887">
    <property type="term" value="F:ATP hydrolysis activity"/>
    <property type="evidence" value="ECO:0007669"/>
    <property type="project" value="InterPro"/>
</dbReference>
<dbReference type="InterPro" id="IPR003959">
    <property type="entry name" value="ATPase_AAA_core"/>
</dbReference>
<sequence>MDSTDSDQPFDWTFSLPPQPVNPTNLQGSGLVCETKHFDSFYNASGDRIILPSGQKYKSKKAQADESALTVTNFWDEDQDLERTVLEIKSPFMKAALKAAVPEYATFNIDVKNISITGEPRCLFHYRDELASYGATLEQNQDPEGARHVQHLISYMWEVLVVEIAAFNVLELLQDFEPSLEHKYLWMLFRPGDIVWILEGYGIGYDGDNFGSSFRSAIIEPYEGVKPLKELSAINLDRLPEEKKRIVKEELIARGRKFVSIHGQQCFWYSENRSKCSDGWTKTRIIADTKGYDTWEGGQLKLTDEKPKFKPEEAPQKMTEGDLMICHNRVKGYSLRENKWGNFEVDFISDISYDSNAFDALILPDDQKQHLLSLVRTHEDDSFFFGDLVKGKGTGTTFLLYGEPGVGKTLTAESIADRFEKPLLRLDAGTLGTSPSSVESGLKRAFDLAERWHALLLLDEADVYLEQRMSKSLIHNGIVSVFLRRLEYFHGILFLTTNRISSFDTAFSSRIHLALYYPPLSQSSRRTLLYTFLQKVSKTSADNLSHDGILKKISKEKLNGRQIRNLVQSACALAHGDTSAKGDIKKYHLETALRPMKQFTRRMEKVSGCDRPETPVIEIDNEGNEIEKLEEYTDSEEEVEDHEGSPGFQQNKRRRLI</sequence>
<dbReference type="OrthoDB" id="10042665at2759"/>
<protein>
    <submittedName>
        <fullName evidence="3">P-loop containing nucleoside triphosphate hydrolase protein</fullName>
    </submittedName>
</protein>
<organism evidence="3 4">
    <name type="scientific">Fusarium austroafricanum</name>
    <dbReference type="NCBI Taxonomy" id="2364996"/>
    <lineage>
        <taxon>Eukaryota</taxon>
        <taxon>Fungi</taxon>
        <taxon>Dikarya</taxon>
        <taxon>Ascomycota</taxon>
        <taxon>Pezizomycotina</taxon>
        <taxon>Sordariomycetes</taxon>
        <taxon>Hypocreomycetidae</taxon>
        <taxon>Hypocreales</taxon>
        <taxon>Nectriaceae</taxon>
        <taxon>Fusarium</taxon>
        <taxon>Fusarium concolor species complex</taxon>
    </lineage>
</organism>
<accession>A0A8H4KEE9</accession>
<gene>
    <name evidence="3" type="ORF">F53441_8247</name>
</gene>
<feature type="region of interest" description="Disordered" evidence="1">
    <location>
        <begin position="1"/>
        <end position="26"/>
    </location>
</feature>
<evidence type="ECO:0000256" key="1">
    <source>
        <dbReference type="SAM" id="MobiDB-lite"/>
    </source>
</evidence>
<feature type="region of interest" description="Disordered" evidence="1">
    <location>
        <begin position="631"/>
        <end position="657"/>
    </location>
</feature>
<dbReference type="Proteomes" id="UP000605986">
    <property type="component" value="Unassembled WGS sequence"/>
</dbReference>
<evidence type="ECO:0000259" key="2">
    <source>
        <dbReference type="SMART" id="SM00382"/>
    </source>
</evidence>